<dbReference type="CDD" id="cd00885">
    <property type="entry name" value="cinA"/>
    <property type="match status" value="1"/>
</dbReference>
<organism evidence="3 4">
    <name type="scientific">Alistipes timonensis JC136</name>
    <dbReference type="NCBI Taxonomy" id="1033731"/>
    <lineage>
        <taxon>Bacteria</taxon>
        <taxon>Pseudomonadati</taxon>
        <taxon>Bacteroidota</taxon>
        <taxon>Bacteroidia</taxon>
        <taxon>Bacteroidales</taxon>
        <taxon>Rikenellaceae</taxon>
        <taxon>Alistipes</taxon>
    </lineage>
</organism>
<protein>
    <recommendedName>
        <fullName evidence="1">CinA-like protein</fullName>
    </recommendedName>
</protein>
<dbReference type="EMBL" id="FNRI01000006">
    <property type="protein sequence ID" value="SEA77620.1"/>
    <property type="molecule type" value="Genomic_DNA"/>
</dbReference>
<evidence type="ECO:0000313" key="4">
    <source>
        <dbReference type="Proteomes" id="UP000183253"/>
    </source>
</evidence>
<gene>
    <name evidence="3" type="ORF">SAMN05444145_10689</name>
</gene>
<dbReference type="NCBIfam" id="TIGR00199">
    <property type="entry name" value="PncC_domain"/>
    <property type="match status" value="1"/>
</dbReference>
<feature type="domain" description="MoaB/Mog" evidence="2">
    <location>
        <begin position="4"/>
        <end position="171"/>
    </location>
</feature>
<keyword evidence="4" id="KW-1185">Reference proteome</keyword>
<dbReference type="Pfam" id="PF18146">
    <property type="entry name" value="CinA_KH"/>
    <property type="match status" value="1"/>
</dbReference>
<dbReference type="Gene3D" id="3.40.980.10">
    <property type="entry name" value="MoaB/Mog-like domain"/>
    <property type="match status" value="1"/>
</dbReference>
<dbReference type="InterPro" id="IPR041424">
    <property type="entry name" value="CinA_KH"/>
</dbReference>
<name>A0A1H4DZ39_9BACT</name>
<dbReference type="Pfam" id="PF02464">
    <property type="entry name" value="CinA"/>
    <property type="match status" value="1"/>
</dbReference>
<accession>A0A1H4DZ39</accession>
<dbReference type="NCBIfam" id="TIGR00200">
    <property type="entry name" value="cinA_nterm"/>
    <property type="match status" value="1"/>
</dbReference>
<evidence type="ECO:0000256" key="1">
    <source>
        <dbReference type="HAMAP-Rule" id="MF_00226"/>
    </source>
</evidence>
<dbReference type="AlphaFoldDB" id="A0A1H4DZ39"/>
<dbReference type="InterPro" id="IPR036425">
    <property type="entry name" value="MoaB/Mog-like_dom_sf"/>
</dbReference>
<dbReference type="InterPro" id="IPR036653">
    <property type="entry name" value="CinA-like_C"/>
</dbReference>
<dbReference type="SUPFAM" id="SSF53218">
    <property type="entry name" value="Molybdenum cofactor biosynthesis proteins"/>
    <property type="match status" value="1"/>
</dbReference>
<evidence type="ECO:0000313" key="3">
    <source>
        <dbReference type="EMBL" id="SEA77620.1"/>
    </source>
</evidence>
<dbReference type="SUPFAM" id="SSF142433">
    <property type="entry name" value="CinA-like"/>
    <property type="match status" value="1"/>
</dbReference>
<sequence length="413" mass="44710">MKATIITIGDEILIGQIVDTNSVSIAKHLNAAGIVVREKLSIGDDRAQIVEAVERALSASEVTVVTGGLGPTKDDITKKTLAEMFRSEMRCNQRVSDHVERMLAERGIEFNELNRSQAMVPACCTVLFNAHGTAPGMWFERDGHVVVSLPGVPFEMEHLMEDEVMPRLKAHFALRQIVHRTMITAGLPESMLAKRIEAWENALPPYLKLAYLPNPGAVRLRLSAYEVEGESVAREIDRQFEALRKIIPHNIIGFETATMQELVHKILTERGLTLATAESCTGGVIASRFTAMPGASAYFRCGVVSYSNESKVNLLGVNPADIARYGAVSEQVARQMAEGARRTAGADYGVATTGIAGPAGGSAEKPVGTVWIAVSSPERTVVLLKQCGTDRGQIIDRASAFAISLLRDCLNGK</sequence>
<dbReference type="PIRSF" id="PIRSF006728">
    <property type="entry name" value="CinA"/>
    <property type="match status" value="1"/>
</dbReference>
<dbReference type="Gene3D" id="3.90.950.20">
    <property type="entry name" value="CinA-like"/>
    <property type="match status" value="1"/>
</dbReference>
<comment type="similarity">
    <text evidence="1">Belongs to the CinA family.</text>
</comment>
<dbReference type="NCBIfam" id="TIGR00177">
    <property type="entry name" value="molyb_syn"/>
    <property type="match status" value="1"/>
</dbReference>
<dbReference type="InterPro" id="IPR050101">
    <property type="entry name" value="CinA"/>
</dbReference>
<dbReference type="PANTHER" id="PTHR13939">
    <property type="entry name" value="NICOTINAMIDE-NUCLEOTIDE AMIDOHYDROLASE PNCC"/>
    <property type="match status" value="1"/>
</dbReference>
<dbReference type="STRING" id="1033731.SAMN05444145_10689"/>
<dbReference type="OrthoDB" id="9801454at2"/>
<dbReference type="Proteomes" id="UP000183253">
    <property type="component" value="Unassembled WGS sequence"/>
</dbReference>
<dbReference type="RefSeq" id="WP_010266667.1">
    <property type="nucleotide sequence ID" value="NZ_CAEG01000021.1"/>
</dbReference>
<dbReference type="SMART" id="SM00852">
    <property type="entry name" value="MoCF_biosynth"/>
    <property type="match status" value="1"/>
</dbReference>
<dbReference type="Pfam" id="PF00994">
    <property type="entry name" value="MoCF_biosynth"/>
    <property type="match status" value="1"/>
</dbReference>
<proteinExistence type="inferred from homology"/>
<evidence type="ECO:0000259" key="2">
    <source>
        <dbReference type="SMART" id="SM00852"/>
    </source>
</evidence>
<dbReference type="NCBIfam" id="NF001813">
    <property type="entry name" value="PRK00549.1"/>
    <property type="match status" value="1"/>
</dbReference>
<dbReference type="InterPro" id="IPR008136">
    <property type="entry name" value="CinA_C"/>
</dbReference>
<dbReference type="InterPro" id="IPR008135">
    <property type="entry name" value="Competence-induced_CinA"/>
</dbReference>
<dbReference type="HAMAP" id="MF_00226_B">
    <property type="entry name" value="CinA_B"/>
    <property type="match status" value="1"/>
</dbReference>
<dbReference type="InterPro" id="IPR001453">
    <property type="entry name" value="MoaB/Mog_dom"/>
</dbReference>
<reference evidence="3 4" key="1">
    <citation type="submission" date="2016-10" db="EMBL/GenBank/DDBJ databases">
        <authorList>
            <person name="de Groot N.N."/>
        </authorList>
    </citation>
    <scope>NUCLEOTIDE SEQUENCE [LARGE SCALE GENOMIC DNA]</scope>
    <source>
        <strain evidence="3 4">DSM 25383</strain>
    </source>
</reference>
<dbReference type="PANTHER" id="PTHR13939:SF0">
    <property type="entry name" value="NMN AMIDOHYDROLASE-LIKE PROTEIN YFAY"/>
    <property type="match status" value="1"/>
</dbReference>